<dbReference type="EMBL" id="CP134890">
    <property type="protein sequence ID" value="WNM20635.1"/>
    <property type="molecule type" value="Genomic_DNA"/>
</dbReference>
<organism evidence="3 4">
    <name type="scientific">Flavobacterium capsici</name>
    <dbReference type="NCBI Taxonomy" id="3075618"/>
    <lineage>
        <taxon>Bacteria</taxon>
        <taxon>Pseudomonadati</taxon>
        <taxon>Bacteroidota</taxon>
        <taxon>Flavobacteriia</taxon>
        <taxon>Flavobacteriales</taxon>
        <taxon>Flavobacteriaceae</taxon>
        <taxon>Flavobacterium</taxon>
    </lineage>
</organism>
<feature type="domain" description="HTH cro/C1-type" evidence="1">
    <location>
        <begin position="17"/>
        <end position="65"/>
    </location>
</feature>
<reference evidence="3 4" key="1">
    <citation type="submission" date="2023-09" db="EMBL/GenBank/DDBJ databases">
        <title>Flavobacterium sp. a novel bacteria isolate from Pepper rhizosphere.</title>
        <authorList>
            <person name="Peng Y."/>
            <person name="Lee J."/>
        </authorList>
    </citation>
    <scope>NUCLEOTIDE SEQUENCE [LARGE SCALE GENOMIC DNA]</scope>
    <source>
        <strain evidence="2">PMR2A8</strain>
        <strain evidence="3 4">PMTSA4</strain>
    </source>
</reference>
<dbReference type="KEGG" id="fcj:RN605_08025"/>
<accession>A0AA96J5Q7</accession>
<proteinExistence type="predicted"/>
<evidence type="ECO:0000313" key="2">
    <source>
        <dbReference type="EMBL" id="WNM19246.1"/>
    </source>
</evidence>
<dbReference type="Pfam" id="PF01381">
    <property type="entry name" value="HTH_3"/>
    <property type="match status" value="1"/>
</dbReference>
<dbReference type="PROSITE" id="PS50943">
    <property type="entry name" value="HTH_CROC1"/>
    <property type="match status" value="1"/>
</dbReference>
<evidence type="ECO:0000313" key="3">
    <source>
        <dbReference type="EMBL" id="WNM20635.1"/>
    </source>
</evidence>
<dbReference type="SMART" id="SM00530">
    <property type="entry name" value="HTH_XRE"/>
    <property type="match status" value="1"/>
</dbReference>
<sequence>MSEKIYISKNIDFLVRKAKVSKDEFGTYFDLNRGVISQYIREISTPPIKTIIKICETYNVSIDDFIKKDLEKEKYEQKDTSNVIFEPPEGYGLISLKYVESLETTVDTQKKLLKEYEEKLLSKKKVIELA</sequence>
<evidence type="ECO:0000313" key="4">
    <source>
        <dbReference type="Proteomes" id="UP001304515"/>
    </source>
</evidence>
<dbReference type="Proteomes" id="UP001304515">
    <property type="component" value="Chromosome"/>
</dbReference>
<dbReference type="AlphaFoldDB" id="A0AA96F135"/>
<accession>A0AA96F135</accession>
<name>A0AA96F135_9FLAO</name>
<dbReference type="RefSeq" id="WP_313324032.1">
    <property type="nucleotide sequence ID" value="NZ_CP134878.1"/>
</dbReference>
<dbReference type="EMBL" id="CP134878">
    <property type="protein sequence ID" value="WNM19246.1"/>
    <property type="molecule type" value="Genomic_DNA"/>
</dbReference>
<dbReference type="Gene3D" id="1.10.260.40">
    <property type="entry name" value="lambda repressor-like DNA-binding domains"/>
    <property type="match status" value="1"/>
</dbReference>
<keyword evidence="4" id="KW-1185">Reference proteome</keyword>
<dbReference type="InterPro" id="IPR001387">
    <property type="entry name" value="Cro/C1-type_HTH"/>
</dbReference>
<dbReference type="InterPro" id="IPR010982">
    <property type="entry name" value="Lambda_DNA-bd_dom_sf"/>
</dbReference>
<protein>
    <submittedName>
        <fullName evidence="3">Helix-turn-helix transcriptional regulator</fullName>
    </submittedName>
</protein>
<evidence type="ECO:0000259" key="1">
    <source>
        <dbReference type="PROSITE" id="PS50943"/>
    </source>
</evidence>
<gene>
    <name evidence="3" type="ORF">RN605_08025</name>
    <name evidence="2" type="ORF">RN608_00855</name>
</gene>
<dbReference type="SUPFAM" id="SSF47413">
    <property type="entry name" value="lambda repressor-like DNA-binding domains"/>
    <property type="match status" value="1"/>
</dbReference>
<dbReference type="CDD" id="cd00093">
    <property type="entry name" value="HTH_XRE"/>
    <property type="match status" value="1"/>
</dbReference>
<dbReference type="GO" id="GO:0003677">
    <property type="term" value="F:DNA binding"/>
    <property type="evidence" value="ECO:0007669"/>
    <property type="project" value="InterPro"/>
</dbReference>